<feature type="binding site" evidence="2">
    <location>
        <begin position="182"/>
        <end position="184"/>
    </location>
    <ligand>
        <name>ATP</name>
        <dbReference type="ChEBI" id="CHEBI:30616"/>
    </ligand>
</feature>
<dbReference type="AlphaFoldDB" id="A0A1H3ELA0"/>
<reference evidence="4 5" key="1">
    <citation type="submission" date="2016-10" db="EMBL/GenBank/DDBJ databases">
        <authorList>
            <person name="de Groot N.N."/>
        </authorList>
    </citation>
    <scope>NUCLEOTIDE SEQUENCE [LARGE SCALE GENOMIC DNA]</scope>
    <source>
        <strain evidence="4 5">Nm1</strain>
    </source>
</reference>
<evidence type="ECO:0000256" key="2">
    <source>
        <dbReference type="PIRSR" id="PIRSR000705-3"/>
    </source>
</evidence>
<feature type="binding site" evidence="2">
    <location>
        <begin position="138"/>
        <end position="142"/>
    </location>
    <ligand>
        <name>ATP</name>
        <dbReference type="ChEBI" id="CHEBI:30616"/>
    </ligand>
</feature>
<dbReference type="GO" id="GO:0019136">
    <property type="term" value="F:deoxynucleoside kinase activity"/>
    <property type="evidence" value="ECO:0007669"/>
    <property type="project" value="InterPro"/>
</dbReference>
<keyword evidence="5" id="KW-1185">Reference proteome</keyword>
<dbReference type="SUPFAM" id="SSF52540">
    <property type="entry name" value="P-loop containing nucleoside triphosphate hydrolases"/>
    <property type="match status" value="1"/>
</dbReference>
<accession>A0A1H3ELA0</accession>
<dbReference type="InterPro" id="IPR002624">
    <property type="entry name" value="DCK/DGK"/>
</dbReference>
<organism evidence="4 5">
    <name type="scientific">Nitrosomonas halophila</name>
    <dbReference type="NCBI Taxonomy" id="44576"/>
    <lineage>
        <taxon>Bacteria</taxon>
        <taxon>Pseudomonadati</taxon>
        <taxon>Pseudomonadota</taxon>
        <taxon>Betaproteobacteria</taxon>
        <taxon>Nitrosomonadales</taxon>
        <taxon>Nitrosomonadaceae</taxon>
        <taxon>Nitrosomonas</taxon>
    </lineage>
</organism>
<keyword evidence="4" id="KW-0418">Kinase</keyword>
<dbReference type="PANTHER" id="PTHR10513">
    <property type="entry name" value="DEOXYNUCLEOSIDE KINASE"/>
    <property type="match status" value="1"/>
</dbReference>
<dbReference type="CDD" id="cd01673">
    <property type="entry name" value="dNK"/>
    <property type="match status" value="1"/>
</dbReference>
<dbReference type="PIRSF" id="PIRSF000705">
    <property type="entry name" value="DNK"/>
    <property type="match status" value="1"/>
</dbReference>
<keyword evidence="2" id="KW-0067">ATP-binding</keyword>
<proteinExistence type="predicted"/>
<feature type="binding site" evidence="2">
    <location>
        <begin position="13"/>
        <end position="21"/>
    </location>
    <ligand>
        <name>ATP</name>
        <dbReference type="ChEBI" id="CHEBI:30616"/>
    </ligand>
</feature>
<dbReference type="EMBL" id="FNOY01000008">
    <property type="protein sequence ID" value="SDX78734.1"/>
    <property type="molecule type" value="Genomic_DNA"/>
</dbReference>
<dbReference type="STRING" id="44576.SAMN05421881_100852"/>
<sequence length="212" mass="24496">MSLQRYRYIAIEGPIGAGKTSLARNLADRLKGALVLEQPEANPFLEKFYADMPRHALSTQLFFLFQRMQQLQAMREEMSTQPVVSDFLFEKDQLFAEVTLSEAEHELYKQLRAHVQPHAASPDLVIYLQAAPEILIRRIRQRGSVLEQSLSENYLLRLSECYMRFFHAYDQAPVMIVNSEHLNFAHSAADLDMLLGRIERMRSAREYFNVGG</sequence>
<evidence type="ECO:0000259" key="3">
    <source>
        <dbReference type="Pfam" id="PF01712"/>
    </source>
</evidence>
<feature type="domain" description="Deoxynucleoside kinase" evidence="3">
    <location>
        <begin position="9"/>
        <end position="193"/>
    </location>
</feature>
<dbReference type="InterPro" id="IPR031314">
    <property type="entry name" value="DNK_dom"/>
</dbReference>
<dbReference type="PANTHER" id="PTHR10513:SF46">
    <property type="entry name" value="DEOXYGUANOSINE KINASE"/>
    <property type="match status" value="1"/>
</dbReference>
<name>A0A1H3ELA0_9PROT</name>
<dbReference type="Proteomes" id="UP000198640">
    <property type="component" value="Unassembled WGS sequence"/>
</dbReference>
<dbReference type="Pfam" id="PF01712">
    <property type="entry name" value="dNK"/>
    <property type="match status" value="1"/>
</dbReference>
<protein>
    <submittedName>
        <fullName evidence="4">Deoxyadenosine/deoxycytidine kinase</fullName>
    </submittedName>
</protein>
<dbReference type="GO" id="GO:0005737">
    <property type="term" value="C:cytoplasm"/>
    <property type="evidence" value="ECO:0007669"/>
    <property type="project" value="TreeGrafter"/>
</dbReference>
<keyword evidence="4" id="KW-0808">Transferase</keyword>
<evidence type="ECO:0000256" key="1">
    <source>
        <dbReference type="PIRSR" id="PIRSR000705-1"/>
    </source>
</evidence>
<dbReference type="GO" id="GO:0005524">
    <property type="term" value="F:ATP binding"/>
    <property type="evidence" value="ECO:0007669"/>
    <property type="project" value="UniProtKB-KW"/>
</dbReference>
<dbReference type="InterPro" id="IPR050566">
    <property type="entry name" value="Deoxyribonucleoside_kinase"/>
</dbReference>
<dbReference type="OrthoDB" id="9776634at2"/>
<dbReference type="RefSeq" id="WP_090412120.1">
    <property type="nucleotide sequence ID" value="NZ_FNOY01000008.1"/>
</dbReference>
<evidence type="ECO:0000313" key="4">
    <source>
        <dbReference type="EMBL" id="SDX78734.1"/>
    </source>
</evidence>
<evidence type="ECO:0000313" key="5">
    <source>
        <dbReference type="Proteomes" id="UP000198640"/>
    </source>
</evidence>
<dbReference type="InterPro" id="IPR027417">
    <property type="entry name" value="P-loop_NTPase"/>
</dbReference>
<keyword evidence="2" id="KW-0547">Nucleotide-binding</keyword>
<gene>
    <name evidence="4" type="ORF">SAMN05421881_100852</name>
</gene>
<feature type="active site" description="Proton acceptor" evidence="1">
    <location>
        <position position="86"/>
    </location>
</feature>
<dbReference type="Gene3D" id="3.40.50.300">
    <property type="entry name" value="P-loop containing nucleotide triphosphate hydrolases"/>
    <property type="match status" value="1"/>
</dbReference>